<gene>
    <name evidence="1" type="ORF">DX927_04840</name>
</gene>
<dbReference type="Proteomes" id="UP000324326">
    <property type="component" value="Unassembled WGS sequence"/>
</dbReference>
<evidence type="ECO:0000313" key="2">
    <source>
        <dbReference type="Proteomes" id="UP000324326"/>
    </source>
</evidence>
<organism evidence="1 2">
    <name type="scientific">Bacillus swezeyi</name>
    <dbReference type="NCBI Taxonomy" id="1925020"/>
    <lineage>
        <taxon>Bacteria</taxon>
        <taxon>Bacillati</taxon>
        <taxon>Bacillota</taxon>
        <taxon>Bacilli</taxon>
        <taxon>Bacillales</taxon>
        <taxon>Bacillaceae</taxon>
        <taxon>Bacillus</taxon>
    </lineage>
</organism>
<accession>A0A5M8S1H6</accession>
<dbReference type="STRING" id="1925020.BTA30_12375"/>
<proteinExistence type="predicted"/>
<protein>
    <submittedName>
        <fullName evidence="1">Uncharacterized protein</fullName>
    </submittedName>
</protein>
<dbReference type="RefSeq" id="WP_150149752.1">
    <property type="nucleotide sequence ID" value="NZ_QSND01000001.1"/>
</dbReference>
<name>A0A5M8S1H6_9BACI</name>
<dbReference type="AlphaFoldDB" id="A0A5M8S1H6"/>
<dbReference type="EMBL" id="QSND01000001">
    <property type="protein sequence ID" value="KAA6453520.1"/>
    <property type="molecule type" value="Genomic_DNA"/>
</dbReference>
<sequence>MIQYHDIDISDKEYTDYQLSEEVHQNIYARIKTDKVKTLSFPYDEKTLKSKIDFIFGYDKKYEQEKVLFYPSAFGYYSRGHRLYLQHPIAIIIPLRECKKMMSKLMLDMHDDLSVISETFKFGFVLSEDEYSNAAIEYWDLKKSCKQLSPFF</sequence>
<reference evidence="1 2" key="1">
    <citation type="submission" date="2018-08" db="EMBL/GenBank/DDBJ databases">
        <title>Bacillus phenotypic plasticity.</title>
        <authorList>
            <person name="Hurtado E."/>
        </authorList>
    </citation>
    <scope>NUCLEOTIDE SEQUENCE [LARGE SCALE GENOMIC DNA]</scope>
    <source>
        <strain evidence="1 2">427</strain>
    </source>
</reference>
<evidence type="ECO:0000313" key="1">
    <source>
        <dbReference type="EMBL" id="KAA6453520.1"/>
    </source>
</evidence>
<comment type="caution">
    <text evidence="1">The sequence shown here is derived from an EMBL/GenBank/DDBJ whole genome shotgun (WGS) entry which is preliminary data.</text>
</comment>